<keyword evidence="2" id="KW-1185">Reference proteome</keyword>
<evidence type="ECO:0000313" key="2">
    <source>
        <dbReference type="Proteomes" id="UP001145742"/>
    </source>
</evidence>
<evidence type="ECO:0000313" key="1">
    <source>
        <dbReference type="EMBL" id="KAJ7417987.1"/>
    </source>
</evidence>
<accession>A0ABQ9DG37</accession>
<dbReference type="EMBL" id="WHWB01033707">
    <property type="protein sequence ID" value="KAJ7417987.1"/>
    <property type="molecule type" value="Genomic_DNA"/>
</dbReference>
<dbReference type="PANTHER" id="PTHR33332">
    <property type="entry name" value="REVERSE TRANSCRIPTASE DOMAIN-CONTAINING PROTEIN"/>
    <property type="match status" value="1"/>
</dbReference>
<comment type="caution">
    <text evidence="1">The sequence shown here is derived from an EMBL/GenBank/DDBJ whole genome shotgun (WGS) entry which is preliminary data.</text>
</comment>
<proteinExistence type="predicted"/>
<gene>
    <name evidence="1" type="ORF">WISP_61693</name>
</gene>
<sequence length="158" mass="18857">MSQQCVQVAKKDKGILACTKNTVVSRTWAEIIPLYLVLVRPHLKSCVRFWASHYKKDILVLEQVQRRVTELVKGLEHKSYEEWLNELGFHSLEKRRLRRNLIALYNYLKGDCNKERVWLFSQYTYEKAKRKENHLDGDRLAWVQSKTNKNLCKTTFKE</sequence>
<reference evidence="1" key="1">
    <citation type="submission" date="2019-10" db="EMBL/GenBank/DDBJ databases">
        <authorList>
            <person name="Soares A.E.R."/>
            <person name="Aleixo A."/>
            <person name="Schneider P."/>
            <person name="Miyaki C.Y."/>
            <person name="Schneider M.P."/>
            <person name="Mello C."/>
            <person name="Vasconcelos A.T.R."/>
        </authorList>
    </citation>
    <scope>NUCLEOTIDE SEQUENCE</scope>
    <source>
        <tissue evidence="1">Muscle</tissue>
    </source>
</reference>
<dbReference type="Proteomes" id="UP001145742">
    <property type="component" value="Unassembled WGS sequence"/>
</dbReference>
<name>A0ABQ9DG37_9PASS</name>
<protein>
    <submittedName>
        <fullName evidence="1">Uncharacterized protein</fullName>
    </submittedName>
</protein>
<organism evidence="1 2">
    <name type="scientific">Willisornis vidua</name>
    <name type="common">Xingu scale-backed antbird</name>
    <dbReference type="NCBI Taxonomy" id="1566151"/>
    <lineage>
        <taxon>Eukaryota</taxon>
        <taxon>Metazoa</taxon>
        <taxon>Chordata</taxon>
        <taxon>Craniata</taxon>
        <taxon>Vertebrata</taxon>
        <taxon>Euteleostomi</taxon>
        <taxon>Archelosauria</taxon>
        <taxon>Archosauria</taxon>
        <taxon>Dinosauria</taxon>
        <taxon>Saurischia</taxon>
        <taxon>Theropoda</taxon>
        <taxon>Coelurosauria</taxon>
        <taxon>Aves</taxon>
        <taxon>Neognathae</taxon>
        <taxon>Neoaves</taxon>
        <taxon>Telluraves</taxon>
        <taxon>Australaves</taxon>
        <taxon>Passeriformes</taxon>
        <taxon>Thamnophilidae</taxon>
        <taxon>Willisornis</taxon>
    </lineage>
</organism>